<dbReference type="RefSeq" id="WP_342830104.1">
    <property type="nucleotide sequence ID" value="NZ_JBANDC010000010.1"/>
</dbReference>
<feature type="domain" description="Thioredoxin" evidence="4">
    <location>
        <begin position="63"/>
        <end position="240"/>
    </location>
</feature>
<feature type="chain" id="PRO_5045845817" evidence="3">
    <location>
        <begin position="48"/>
        <end position="247"/>
    </location>
</feature>
<accession>A0ABU9PXQ0</accession>
<comment type="caution">
    <text evidence="5">The sequence shown here is derived from an EMBL/GenBank/DDBJ whole genome shotgun (WGS) entry which is preliminary data.</text>
</comment>
<comment type="similarity">
    <text evidence="1">Belongs to the SCO1/2 family.</text>
</comment>
<proteinExistence type="inferred from homology"/>
<evidence type="ECO:0000313" key="6">
    <source>
        <dbReference type="Proteomes" id="UP001495910"/>
    </source>
</evidence>
<dbReference type="CDD" id="cd02968">
    <property type="entry name" value="SCO"/>
    <property type="match status" value="1"/>
</dbReference>
<evidence type="ECO:0000259" key="4">
    <source>
        <dbReference type="PROSITE" id="PS51352"/>
    </source>
</evidence>
<dbReference type="Gene3D" id="3.40.30.10">
    <property type="entry name" value="Glutaredoxin"/>
    <property type="match status" value="1"/>
</dbReference>
<dbReference type="InterPro" id="IPR036249">
    <property type="entry name" value="Thioredoxin-like_sf"/>
</dbReference>
<evidence type="ECO:0000256" key="3">
    <source>
        <dbReference type="SAM" id="SignalP"/>
    </source>
</evidence>
<dbReference type="PROSITE" id="PS51352">
    <property type="entry name" value="THIOREDOXIN_2"/>
    <property type="match status" value="1"/>
</dbReference>
<organism evidence="5 6">
    <name type="scientific">Collimonas rhizosphaerae</name>
    <dbReference type="NCBI Taxonomy" id="3126357"/>
    <lineage>
        <taxon>Bacteria</taxon>
        <taxon>Pseudomonadati</taxon>
        <taxon>Pseudomonadota</taxon>
        <taxon>Betaproteobacteria</taxon>
        <taxon>Burkholderiales</taxon>
        <taxon>Oxalobacteraceae</taxon>
        <taxon>Collimonas</taxon>
    </lineage>
</organism>
<dbReference type="InterPro" id="IPR013766">
    <property type="entry name" value="Thioredoxin_domain"/>
</dbReference>
<protein>
    <submittedName>
        <fullName evidence="5">SCO family protein</fullName>
    </submittedName>
</protein>
<evidence type="ECO:0000256" key="2">
    <source>
        <dbReference type="ARBA" id="ARBA00023008"/>
    </source>
</evidence>
<dbReference type="Pfam" id="PF02630">
    <property type="entry name" value="SCO1-SenC"/>
    <property type="match status" value="1"/>
</dbReference>
<gene>
    <name evidence="5" type="ORF">V8G57_15445</name>
</gene>
<dbReference type="Proteomes" id="UP001495910">
    <property type="component" value="Unassembled WGS sequence"/>
</dbReference>
<dbReference type="EMBL" id="JBANDC010000010">
    <property type="protein sequence ID" value="MEM4988787.1"/>
    <property type="molecule type" value="Genomic_DNA"/>
</dbReference>
<keyword evidence="6" id="KW-1185">Reference proteome</keyword>
<dbReference type="InterPro" id="IPR003782">
    <property type="entry name" value="SCO1/SenC"/>
</dbReference>
<reference evidence="5 6" key="1">
    <citation type="submission" date="2024-02" db="EMBL/GenBank/DDBJ databases">
        <title>Draft genome sequence of Collimonas sp. strain H4R21, an effective mineral-weathering bacterial strain isolated from the beech rhizosphere.</title>
        <authorList>
            <person name="Morin E."/>
            <person name="Uroz S."/>
            <person name="Leveau J.H.J."/>
            <person name="Kumar R."/>
            <person name="Rey M.W."/>
            <person name="Pham J."/>
        </authorList>
    </citation>
    <scope>NUCLEOTIDE SEQUENCE [LARGE SCALE GENOMIC DNA]</scope>
    <source>
        <strain evidence="5 6">H4R21</strain>
    </source>
</reference>
<dbReference type="SUPFAM" id="SSF52833">
    <property type="entry name" value="Thioredoxin-like"/>
    <property type="match status" value="1"/>
</dbReference>
<evidence type="ECO:0000313" key="5">
    <source>
        <dbReference type="EMBL" id="MEM4988787.1"/>
    </source>
</evidence>
<keyword evidence="2" id="KW-0186">Copper</keyword>
<sequence>MSFGISSHRLSRKSSGLRAVPQRCRLPATALLAVALALSLCSTRAQAVERAGFAAPLAGTYRLQRIMNAPEGLVLDSDGSQQRLSRYVTGRVTLFSFIYTYCTDARGCPLAYATFHNLKKSIEDSPGMRDKVRFVSMSFDPQYDTPEAMRNYGGKDARDARGVPWHFLTSRMRSDLLPLLDGFGQDVSVASAQPDGQRIPLLRHMLKVFLIDARGQVREIYSPAFLQHDMMFNDIKTLLMEQGIKVR</sequence>
<name>A0ABU9PXQ0_9BURK</name>
<feature type="signal peptide" evidence="3">
    <location>
        <begin position="1"/>
        <end position="47"/>
    </location>
</feature>
<keyword evidence="3" id="KW-0732">Signal</keyword>
<evidence type="ECO:0000256" key="1">
    <source>
        <dbReference type="ARBA" id="ARBA00010996"/>
    </source>
</evidence>